<evidence type="ECO:0000313" key="1">
    <source>
        <dbReference type="EMBL" id="AFV81320.1"/>
    </source>
</evidence>
<dbReference type="Proteomes" id="UP000009398">
    <property type="component" value="Segment"/>
</dbReference>
<dbReference type="KEGG" id="vg:14181819"/>
<protein>
    <submittedName>
        <fullName evidence="1">Uncharacterized protein</fullName>
    </submittedName>
</protein>
<name>K7RVT1_9CAUD</name>
<dbReference type="GeneID" id="14181819"/>
<dbReference type="EMBL" id="JX556418">
    <property type="protein sequence ID" value="AFV81320.1"/>
    <property type="molecule type" value="Genomic_DNA"/>
</dbReference>
<organism evidence="1 2">
    <name type="scientific">Vibrio phage vB_VpaS_MAR10</name>
    <dbReference type="NCBI Taxonomy" id="1229755"/>
    <lineage>
        <taxon>Viruses</taxon>
        <taxon>Duplodnaviria</taxon>
        <taxon>Heunggongvirae</taxon>
        <taxon>Uroviricota</taxon>
        <taxon>Caudoviricetes</taxon>
        <taxon>Mardecavirus</taxon>
        <taxon>Mardecavirus MAR10</taxon>
    </lineage>
</organism>
<keyword evidence="2" id="KW-1185">Reference proteome</keyword>
<proteinExistence type="predicted"/>
<dbReference type="RefSeq" id="YP_007111934.1">
    <property type="nucleotide sequence ID" value="NC_019713.1"/>
</dbReference>
<gene>
    <name evidence="1" type="ORF">MAR10_084B</name>
</gene>
<accession>K7RVT1</accession>
<sequence>MRLLIEGAVLSLVCILLMCSDSLIDIAYNFLVK</sequence>
<evidence type="ECO:0000313" key="2">
    <source>
        <dbReference type="Proteomes" id="UP000009398"/>
    </source>
</evidence>
<reference evidence="1 2" key="1">
    <citation type="journal article" date="2012" name="J. Virol.">
        <title>Genome Sequence of Temperate Vibrio parahaemolyticus Bacteriophage vB_VpaS_MAR10.</title>
        <authorList>
            <person name="Alanis Villa A."/>
            <person name="Kropinski A.M."/>
            <person name="Abbasifar R."/>
            <person name="Abbasifar A."/>
            <person name="Griffiths M.W."/>
        </authorList>
    </citation>
    <scope>NUCLEOTIDE SEQUENCE [LARGE SCALE GENOMIC DNA]</scope>
</reference>